<evidence type="ECO:0000256" key="7">
    <source>
        <dbReference type="PROSITE-ProRule" id="PRU00023"/>
    </source>
</evidence>
<sequence>MEMERRPREGDELTRLYKASIEGSLITFNSLIQKDPLTLNRISPATFNETPLYITTLLGHLTFTRQLLLHKPKLASELDSHNRSPLHLASAEGHAELVQALLQENGGGDQSMCLAKDQDGKIPLHYAALRGRIDVIELLINARMMPDGPTLERACSWEHHILHLAVMLKQAETVRYLLAIPGVKAEADDIVNNGGLKALELLENSPGTNFIISDKIRRIFKDSGLAITQEVADLAEKKLLAKSPKLGKVGGNWFGFRKYKGDRTEDRRGSIMIVSTVISTMTYNTTINPPGGVWQART</sequence>
<evidence type="ECO:0000256" key="3">
    <source>
        <dbReference type="ARBA" id="ARBA00022737"/>
    </source>
</evidence>
<dbReference type="PANTHER" id="PTHR24186:SF37">
    <property type="entry name" value="PGG DOMAIN-CONTAINING PROTEIN"/>
    <property type="match status" value="1"/>
</dbReference>
<dbReference type="InterPro" id="IPR036770">
    <property type="entry name" value="Ankyrin_rpt-contain_sf"/>
</dbReference>
<feature type="domain" description="PGG" evidence="8">
    <location>
        <begin position="264"/>
        <end position="296"/>
    </location>
</feature>
<evidence type="ECO:0000313" key="9">
    <source>
        <dbReference type="EMBL" id="GMN24496.1"/>
    </source>
</evidence>
<keyword evidence="2" id="KW-0812">Transmembrane</keyword>
<dbReference type="AlphaFoldDB" id="A0AA87ZB59"/>
<organism evidence="9 10">
    <name type="scientific">Ficus carica</name>
    <name type="common">Common fig</name>
    <dbReference type="NCBI Taxonomy" id="3494"/>
    <lineage>
        <taxon>Eukaryota</taxon>
        <taxon>Viridiplantae</taxon>
        <taxon>Streptophyta</taxon>
        <taxon>Embryophyta</taxon>
        <taxon>Tracheophyta</taxon>
        <taxon>Spermatophyta</taxon>
        <taxon>Magnoliopsida</taxon>
        <taxon>eudicotyledons</taxon>
        <taxon>Gunneridae</taxon>
        <taxon>Pentapetalae</taxon>
        <taxon>rosids</taxon>
        <taxon>fabids</taxon>
        <taxon>Rosales</taxon>
        <taxon>Moraceae</taxon>
        <taxon>Ficeae</taxon>
        <taxon>Ficus</taxon>
    </lineage>
</organism>
<dbReference type="Proteomes" id="UP001187192">
    <property type="component" value="Unassembled WGS sequence"/>
</dbReference>
<keyword evidence="6" id="KW-0472">Membrane</keyword>
<dbReference type="Gene3D" id="1.25.40.20">
    <property type="entry name" value="Ankyrin repeat-containing domain"/>
    <property type="match status" value="1"/>
</dbReference>
<gene>
    <name evidence="9" type="ORF">TIFTF001_000592</name>
</gene>
<dbReference type="EMBL" id="BTGU01000001">
    <property type="protein sequence ID" value="GMN24496.1"/>
    <property type="molecule type" value="Genomic_DNA"/>
</dbReference>
<dbReference type="PROSITE" id="PS50088">
    <property type="entry name" value="ANK_REPEAT"/>
    <property type="match status" value="2"/>
</dbReference>
<dbReference type="PROSITE" id="PS50297">
    <property type="entry name" value="ANK_REP_REGION"/>
    <property type="match status" value="2"/>
</dbReference>
<evidence type="ECO:0000256" key="4">
    <source>
        <dbReference type="ARBA" id="ARBA00022989"/>
    </source>
</evidence>
<dbReference type="InterPro" id="IPR002110">
    <property type="entry name" value="Ankyrin_rpt"/>
</dbReference>
<keyword evidence="4" id="KW-1133">Transmembrane helix</keyword>
<dbReference type="InterPro" id="IPR026961">
    <property type="entry name" value="PGG_dom"/>
</dbReference>
<evidence type="ECO:0000256" key="5">
    <source>
        <dbReference type="ARBA" id="ARBA00023043"/>
    </source>
</evidence>
<comment type="subcellular location">
    <subcellularLocation>
        <location evidence="1">Membrane</location>
        <topology evidence="1">Multi-pass membrane protein</topology>
    </subcellularLocation>
</comment>
<dbReference type="PANTHER" id="PTHR24186">
    <property type="entry name" value="PROTEIN PHOSPHATASE 1 REGULATORY SUBUNIT"/>
    <property type="match status" value="1"/>
</dbReference>
<protein>
    <recommendedName>
        <fullName evidence="8">PGG domain-containing protein</fullName>
    </recommendedName>
</protein>
<proteinExistence type="predicted"/>
<feature type="repeat" description="ANK" evidence="7">
    <location>
        <begin position="119"/>
        <end position="141"/>
    </location>
</feature>
<dbReference type="SMART" id="SM00248">
    <property type="entry name" value="ANK"/>
    <property type="match status" value="5"/>
</dbReference>
<comment type="caution">
    <text evidence="9">The sequence shown here is derived from an EMBL/GenBank/DDBJ whole genome shotgun (WGS) entry which is preliminary data.</text>
</comment>
<evidence type="ECO:0000256" key="2">
    <source>
        <dbReference type="ARBA" id="ARBA00022692"/>
    </source>
</evidence>
<evidence type="ECO:0000259" key="8">
    <source>
        <dbReference type="Pfam" id="PF13962"/>
    </source>
</evidence>
<keyword evidence="5 7" id="KW-0040">ANK repeat</keyword>
<evidence type="ECO:0000313" key="10">
    <source>
        <dbReference type="Proteomes" id="UP001187192"/>
    </source>
</evidence>
<dbReference type="Pfam" id="PF12796">
    <property type="entry name" value="Ank_2"/>
    <property type="match status" value="2"/>
</dbReference>
<evidence type="ECO:0000256" key="6">
    <source>
        <dbReference type="ARBA" id="ARBA00023136"/>
    </source>
</evidence>
<evidence type="ECO:0000256" key="1">
    <source>
        <dbReference type="ARBA" id="ARBA00004141"/>
    </source>
</evidence>
<dbReference type="SUPFAM" id="SSF48403">
    <property type="entry name" value="Ankyrin repeat"/>
    <property type="match status" value="1"/>
</dbReference>
<dbReference type="GO" id="GO:0005886">
    <property type="term" value="C:plasma membrane"/>
    <property type="evidence" value="ECO:0007669"/>
    <property type="project" value="TreeGrafter"/>
</dbReference>
<keyword evidence="10" id="KW-1185">Reference proteome</keyword>
<keyword evidence="3" id="KW-0677">Repeat</keyword>
<reference evidence="9" key="1">
    <citation type="submission" date="2023-07" db="EMBL/GenBank/DDBJ databases">
        <title>draft genome sequence of fig (Ficus carica).</title>
        <authorList>
            <person name="Takahashi T."/>
            <person name="Nishimura K."/>
        </authorList>
    </citation>
    <scope>NUCLEOTIDE SEQUENCE</scope>
</reference>
<accession>A0AA87ZB59</accession>
<dbReference type="Pfam" id="PF13962">
    <property type="entry name" value="PGG"/>
    <property type="match status" value="1"/>
</dbReference>
<feature type="repeat" description="ANK" evidence="7">
    <location>
        <begin position="81"/>
        <end position="103"/>
    </location>
</feature>
<name>A0AA87ZB59_FICCA</name>